<dbReference type="GO" id="GO:0016491">
    <property type="term" value="F:oxidoreductase activity"/>
    <property type="evidence" value="ECO:0007669"/>
    <property type="project" value="UniProtKB-KW"/>
</dbReference>
<proteinExistence type="inferred from homology"/>
<evidence type="ECO:0000256" key="2">
    <source>
        <dbReference type="ARBA" id="ARBA00023004"/>
    </source>
</evidence>
<evidence type="ECO:0000313" key="6">
    <source>
        <dbReference type="Proteomes" id="UP000799536"/>
    </source>
</evidence>
<dbReference type="OrthoDB" id="627829at2759"/>
<dbReference type="InterPro" id="IPR044861">
    <property type="entry name" value="IPNS-like_FE2OG_OXY"/>
</dbReference>
<sequence>MSHRGLPILDLSLASDPNGHDVLLQQLREALLIPASYILRTVDTGYAEETTLNEKDLREQIDFATDLSVIWEQSGSVSSESSESNEGRDFSKVHWHVRGPNQWPPETEILEYHNTFQPMSYRFIHLMEEGLGECLSLKRRIKLVGYPPGHSNEPSQAVGAHKDSSGWLTFLYPVGQERGLGVLDTNSEWVAAPPVKGTFVVNFGNAFEAATESVVKATVHRVKVLAPGPESNRRCSIPFFQRLPLDLTISEIRPSTPEDFRNLRQNAEHLRSCGDVSSFPDSRWDRLGESQLRKWFRSHGNVGRT</sequence>
<reference evidence="5" key="1">
    <citation type="journal article" date="2020" name="Stud. Mycol.">
        <title>101 Dothideomycetes genomes: a test case for predicting lifestyles and emergence of pathogens.</title>
        <authorList>
            <person name="Haridas S."/>
            <person name="Albert R."/>
            <person name="Binder M."/>
            <person name="Bloem J."/>
            <person name="Labutti K."/>
            <person name="Salamov A."/>
            <person name="Andreopoulos B."/>
            <person name="Baker S."/>
            <person name="Barry K."/>
            <person name="Bills G."/>
            <person name="Bluhm B."/>
            <person name="Cannon C."/>
            <person name="Castanera R."/>
            <person name="Culley D."/>
            <person name="Daum C."/>
            <person name="Ezra D."/>
            <person name="Gonzalez J."/>
            <person name="Henrissat B."/>
            <person name="Kuo A."/>
            <person name="Liang C."/>
            <person name="Lipzen A."/>
            <person name="Lutzoni F."/>
            <person name="Magnuson J."/>
            <person name="Mondo S."/>
            <person name="Nolan M."/>
            <person name="Ohm R."/>
            <person name="Pangilinan J."/>
            <person name="Park H.-J."/>
            <person name="Ramirez L."/>
            <person name="Alfaro M."/>
            <person name="Sun H."/>
            <person name="Tritt A."/>
            <person name="Yoshinaga Y."/>
            <person name="Zwiers L.-H."/>
            <person name="Turgeon B."/>
            <person name="Goodwin S."/>
            <person name="Spatafora J."/>
            <person name="Crous P."/>
            <person name="Grigoriev I."/>
        </authorList>
    </citation>
    <scope>NUCLEOTIDE SEQUENCE</scope>
    <source>
        <strain evidence="5">ATCC 74209</strain>
    </source>
</reference>
<dbReference type="InterPro" id="IPR005123">
    <property type="entry name" value="Oxoglu/Fe-dep_dioxygenase_dom"/>
</dbReference>
<dbReference type="Gene3D" id="2.60.120.330">
    <property type="entry name" value="B-lactam Antibiotic, Isopenicillin N Synthase, Chain"/>
    <property type="match status" value="1"/>
</dbReference>
<keyword evidence="1 3" id="KW-0479">Metal-binding</keyword>
<dbReference type="Proteomes" id="UP000799536">
    <property type="component" value="Unassembled WGS sequence"/>
</dbReference>
<dbReference type="InterPro" id="IPR050295">
    <property type="entry name" value="Plant_2OG-oxidoreductases"/>
</dbReference>
<dbReference type="GO" id="GO:0046872">
    <property type="term" value="F:metal ion binding"/>
    <property type="evidence" value="ECO:0007669"/>
    <property type="project" value="UniProtKB-KW"/>
</dbReference>
<dbReference type="InterPro" id="IPR027443">
    <property type="entry name" value="IPNS-like_sf"/>
</dbReference>
<name>A0A9P4JU61_9PLEO</name>
<organism evidence="5 6">
    <name type="scientific">Delitschia confertaspora ATCC 74209</name>
    <dbReference type="NCBI Taxonomy" id="1513339"/>
    <lineage>
        <taxon>Eukaryota</taxon>
        <taxon>Fungi</taxon>
        <taxon>Dikarya</taxon>
        <taxon>Ascomycota</taxon>
        <taxon>Pezizomycotina</taxon>
        <taxon>Dothideomycetes</taxon>
        <taxon>Pleosporomycetidae</taxon>
        <taxon>Pleosporales</taxon>
        <taxon>Delitschiaceae</taxon>
        <taxon>Delitschia</taxon>
    </lineage>
</organism>
<dbReference type="AlphaFoldDB" id="A0A9P4JU61"/>
<dbReference type="EMBL" id="ML993859">
    <property type="protein sequence ID" value="KAF2205240.1"/>
    <property type="molecule type" value="Genomic_DNA"/>
</dbReference>
<evidence type="ECO:0000256" key="1">
    <source>
        <dbReference type="ARBA" id="ARBA00022723"/>
    </source>
</evidence>
<dbReference type="SUPFAM" id="SSF51197">
    <property type="entry name" value="Clavaminate synthase-like"/>
    <property type="match status" value="1"/>
</dbReference>
<dbReference type="PROSITE" id="PS51471">
    <property type="entry name" value="FE2OG_OXY"/>
    <property type="match status" value="1"/>
</dbReference>
<evidence type="ECO:0000313" key="5">
    <source>
        <dbReference type="EMBL" id="KAF2205240.1"/>
    </source>
</evidence>
<dbReference type="PANTHER" id="PTHR47991">
    <property type="entry name" value="OXOGLUTARATE/IRON-DEPENDENT DIOXYGENASE"/>
    <property type="match status" value="1"/>
</dbReference>
<feature type="domain" description="Fe2OG dioxygenase" evidence="4">
    <location>
        <begin position="135"/>
        <end position="243"/>
    </location>
</feature>
<keyword evidence="2 3" id="KW-0408">Iron</keyword>
<accession>A0A9P4JU61</accession>
<comment type="caution">
    <text evidence="5">The sequence shown here is derived from an EMBL/GenBank/DDBJ whole genome shotgun (WGS) entry which is preliminary data.</text>
</comment>
<evidence type="ECO:0000256" key="3">
    <source>
        <dbReference type="RuleBase" id="RU003682"/>
    </source>
</evidence>
<gene>
    <name evidence="5" type="ORF">GQ43DRAFT_446126</name>
</gene>
<comment type="similarity">
    <text evidence="3">Belongs to the iron/ascorbate-dependent oxidoreductase family.</text>
</comment>
<protein>
    <submittedName>
        <fullName evidence="5">Clavaminate synthase-like protein</fullName>
    </submittedName>
</protein>
<evidence type="ECO:0000259" key="4">
    <source>
        <dbReference type="PROSITE" id="PS51471"/>
    </source>
</evidence>
<keyword evidence="3" id="KW-0560">Oxidoreductase</keyword>
<keyword evidence="6" id="KW-1185">Reference proteome</keyword>
<dbReference type="Pfam" id="PF03171">
    <property type="entry name" value="2OG-FeII_Oxy"/>
    <property type="match status" value="1"/>
</dbReference>